<comment type="subcellular location">
    <subcellularLocation>
        <location evidence="1">Cell membrane</location>
        <topology evidence="1">Multi-pass membrane protein</topology>
    </subcellularLocation>
</comment>
<organism evidence="9 10">
    <name type="scientific">Aureliella helgolandensis</name>
    <dbReference type="NCBI Taxonomy" id="2527968"/>
    <lineage>
        <taxon>Bacteria</taxon>
        <taxon>Pseudomonadati</taxon>
        <taxon>Planctomycetota</taxon>
        <taxon>Planctomycetia</taxon>
        <taxon>Pirellulales</taxon>
        <taxon>Pirellulaceae</taxon>
        <taxon>Aureliella</taxon>
    </lineage>
</organism>
<feature type="transmembrane region" description="Helical" evidence="7">
    <location>
        <begin position="395"/>
        <end position="414"/>
    </location>
</feature>
<gene>
    <name evidence="9" type="primary">ydgH_2</name>
    <name evidence="9" type="ORF">Q31a_33090</name>
</gene>
<sequence>MVRAGWYKLFLSRLVTRHWAVVIGCWLAVAVLLQVVAPRWSDIAADGDLAFLPGSVPSAIGQAALEDAFPGSQARSQMIMVFANRSEPLANADVALALDITRRLHWIAAEAAWLTLQEHWADPAVSDAVSIESLGAELSAPNAPPAADLQVVALRDSVLIDIVRDNLTEAIEIEESLSRFWGKTKPDIPFKRLPNAYLLRGELLTRTGTEPELAQQDLDTASLMREQGTPVLDATLPNWASSARDVWSWRNAVVGHKLGANEKHARLVTIQLRTDFTATRNIEIIAGLEELVEALRDEYQGLLSPEFQVEVTGSAAIGADMLRASASGVRKTEIVTIVLVLIILSCVYRAPFLVAIPITSIALSLVVATGVIAILARDPTDSHSWGLGVFTTTRIFIVVLLFGAGTDFCLFFLARNRELMQGRAIATRRQLQRIVAKSWLSVHDALVASALTTIVGLALMWFSRFEKFQFSGPIIAISLAITLAVCLTFTPALLSGLGKVAFWPLLNASRQNGLAHAQRSNDAELQAVGAVSSHENCEVENSFSASARWPRNYWGWLADRVVTHPFVALILGFSLLAVPAVYGFAHLGHVTYDLAEELSESAASRRGAKLVSTFFPTQDGSPITILLTRPLPFGSEEEFRRACEELSISLYTQGVDSVRSLTDPLGDYPPGKRMGLFDKDAWRRRLLLGHRITKERYVSAVNALDLRVARFDIVLNDNPFSIDASATLKNLRHQLASESARVESPWHNASVTTSGTTVGITDLREITQADQRRIQILVTLGVWLVLLILLRQFVLSSYLIFTVLLSYFATLGVTFWVFSTTYGADYSGLDWKVPLFLFVILVAVGQDYNVYLVTRIIEERRTAGLIDGVRRALYLTGGIITSCGFVMAGTFIAMTSPAVFHWLAPFLPIGWVDSQAPVLRGITELGFALAFGVLLDTLLVRSILVPSFVVLWHARVKKAKPHQV</sequence>
<keyword evidence="3" id="KW-1003">Cell membrane</keyword>
<evidence type="ECO:0000256" key="1">
    <source>
        <dbReference type="ARBA" id="ARBA00004651"/>
    </source>
</evidence>
<feature type="domain" description="Membrane transport protein MMPL" evidence="8">
    <location>
        <begin position="602"/>
        <end position="895"/>
    </location>
</feature>
<dbReference type="AlphaFoldDB" id="A0A518G8S3"/>
<dbReference type="EMBL" id="CP036298">
    <property type="protein sequence ID" value="QDV24987.1"/>
    <property type="molecule type" value="Genomic_DNA"/>
</dbReference>
<name>A0A518G8S3_9BACT</name>
<dbReference type="Pfam" id="PF03176">
    <property type="entry name" value="MMPL"/>
    <property type="match status" value="2"/>
</dbReference>
<dbReference type="SUPFAM" id="SSF82866">
    <property type="entry name" value="Multidrug efflux transporter AcrB transmembrane domain"/>
    <property type="match status" value="2"/>
</dbReference>
<evidence type="ECO:0000256" key="4">
    <source>
        <dbReference type="ARBA" id="ARBA00022692"/>
    </source>
</evidence>
<evidence type="ECO:0000256" key="6">
    <source>
        <dbReference type="ARBA" id="ARBA00023136"/>
    </source>
</evidence>
<dbReference type="InterPro" id="IPR004869">
    <property type="entry name" value="MMPL_dom"/>
</dbReference>
<feature type="transmembrane region" description="Helical" evidence="7">
    <location>
        <begin position="18"/>
        <end position="37"/>
    </location>
</feature>
<evidence type="ECO:0000313" key="10">
    <source>
        <dbReference type="Proteomes" id="UP000318017"/>
    </source>
</evidence>
<feature type="transmembrane region" description="Helical" evidence="7">
    <location>
        <begin position="566"/>
        <end position="585"/>
    </location>
</feature>
<keyword evidence="6 7" id="KW-0472">Membrane</keyword>
<feature type="transmembrane region" description="Helical" evidence="7">
    <location>
        <begin position="774"/>
        <end position="791"/>
    </location>
</feature>
<evidence type="ECO:0000313" key="9">
    <source>
        <dbReference type="EMBL" id="QDV24987.1"/>
    </source>
</evidence>
<evidence type="ECO:0000259" key="8">
    <source>
        <dbReference type="Pfam" id="PF03176"/>
    </source>
</evidence>
<feature type="transmembrane region" description="Helical" evidence="7">
    <location>
        <begin position="927"/>
        <end position="952"/>
    </location>
</feature>
<feature type="transmembrane region" description="Helical" evidence="7">
    <location>
        <begin position="474"/>
        <end position="494"/>
    </location>
</feature>
<evidence type="ECO:0000256" key="2">
    <source>
        <dbReference type="ARBA" id="ARBA00010157"/>
    </source>
</evidence>
<reference evidence="9 10" key="1">
    <citation type="submission" date="2019-02" db="EMBL/GenBank/DDBJ databases">
        <title>Deep-cultivation of Planctomycetes and their phenomic and genomic characterization uncovers novel biology.</title>
        <authorList>
            <person name="Wiegand S."/>
            <person name="Jogler M."/>
            <person name="Boedeker C."/>
            <person name="Pinto D."/>
            <person name="Vollmers J."/>
            <person name="Rivas-Marin E."/>
            <person name="Kohn T."/>
            <person name="Peeters S.H."/>
            <person name="Heuer A."/>
            <person name="Rast P."/>
            <person name="Oberbeckmann S."/>
            <person name="Bunk B."/>
            <person name="Jeske O."/>
            <person name="Meyerdierks A."/>
            <person name="Storesund J.E."/>
            <person name="Kallscheuer N."/>
            <person name="Luecker S."/>
            <person name="Lage O.M."/>
            <person name="Pohl T."/>
            <person name="Merkel B.J."/>
            <person name="Hornburger P."/>
            <person name="Mueller R.-W."/>
            <person name="Bruemmer F."/>
            <person name="Labrenz M."/>
            <person name="Spormann A.M."/>
            <person name="Op den Camp H."/>
            <person name="Overmann J."/>
            <person name="Amann R."/>
            <person name="Jetten M.S.M."/>
            <person name="Mascher T."/>
            <person name="Medema M.H."/>
            <person name="Devos D.P."/>
            <person name="Kaster A.-K."/>
            <person name="Ovreas L."/>
            <person name="Rohde M."/>
            <person name="Galperin M.Y."/>
            <person name="Jogler C."/>
        </authorList>
    </citation>
    <scope>NUCLEOTIDE SEQUENCE [LARGE SCALE GENOMIC DNA]</scope>
    <source>
        <strain evidence="9 10">Q31a</strain>
    </source>
</reference>
<proteinExistence type="inferred from homology"/>
<dbReference type="GO" id="GO:0005886">
    <property type="term" value="C:plasma membrane"/>
    <property type="evidence" value="ECO:0007669"/>
    <property type="project" value="UniProtKB-SubCell"/>
</dbReference>
<evidence type="ECO:0000256" key="5">
    <source>
        <dbReference type="ARBA" id="ARBA00022989"/>
    </source>
</evidence>
<keyword evidence="5 7" id="KW-1133">Transmembrane helix</keyword>
<feature type="transmembrane region" description="Helical" evidence="7">
    <location>
        <begin position="352"/>
        <end position="375"/>
    </location>
</feature>
<feature type="transmembrane region" description="Helical" evidence="7">
    <location>
        <begin position="798"/>
        <end position="819"/>
    </location>
</feature>
<dbReference type="PANTHER" id="PTHR33406:SF6">
    <property type="entry name" value="MEMBRANE PROTEIN YDGH-RELATED"/>
    <property type="match status" value="1"/>
</dbReference>
<feature type="domain" description="Membrane transport protein MMPL" evidence="8">
    <location>
        <begin position="242"/>
        <end position="507"/>
    </location>
</feature>
<dbReference type="InterPro" id="IPR050545">
    <property type="entry name" value="Mycobact_MmpL"/>
</dbReference>
<feature type="transmembrane region" description="Helical" evidence="7">
    <location>
        <begin position="831"/>
        <end position="851"/>
    </location>
</feature>
<keyword evidence="4 7" id="KW-0812">Transmembrane</keyword>
<keyword evidence="10" id="KW-1185">Reference proteome</keyword>
<dbReference type="KEGG" id="ahel:Q31a_33090"/>
<comment type="similarity">
    <text evidence="2">Belongs to the resistance-nodulation-cell division (RND) (TC 2.A.6) family. MmpL subfamily.</text>
</comment>
<feature type="transmembrane region" description="Helical" evidence="7">
    <location>
        <begin position="434"/>
        <end position="462"/>
    </location>
</feature>
<feature type="transmembrane region" description="Helical" evidence="7">
    <location>
        <begin position="872"/>
        <end position="894"/>
    </location>
</feature>
<accession>A0A518G8S3</accession>
<protein>
    <submittedName>
        <fullName evidence="9">Membrane protein YdgH</fullName>
    </submittedName>
</protein>
<dbReference type="RefSeq" id="WP_145079464.1">
    <property type="nucleotide sequence ID" value="NZ_CP036298.1"/>
</dbReference>
<dbReference type="Proteomes" id="UP000318017">
    <property type="component" value="Chromosome"/>
</dbReference>
<dbReference type="Gene3D" id="1.20.1640.10">
    <property type="entry name" value="Multidrug efflux transporter AcrB transmembrane domain"/>
    <property type="match status" value="2"/>
</dbReference>
<dbReference type="PANTHER" id="PTHR33406">
    <property type="entry name" value="MEMBRANE PROTEIN MJ1562-RELATED"/>
    <property type="match status" value="1"/>
</dbReference>
<evidence type="ECO:0000256" key="3">
    <source>
        <dbReference type="ARBA" id="ARBA00022475"/>
    </source>
</evidence>
<dbReference type="OrthoDB" id="9782006at2"/>
<evidence type="ECO:0000256" key="7">
    <source>
        <dbReference type="SAM" id="Phobius"/>
    </source>
</evidence>